<dbReference type="InterPro" id="IPR013103">
    <property type="entry name" value="RVT_2"/>
</dbReference>
<feature type="compositionally biased region" description="Basic and acidic residues" evidence="1">
    <location>
        <begin position="209"/>
        <end position="236"/>
    </location>
</feature>
<gene>
    <name evidence="3" type="ORF">Tco_1122700</name>
</gene>
<dbReference type="Pfam" id="PF07727">
    <property type="entry name" value="RVT_2"/>
    <property type="match status" value="1"/>
</dbReference>
<evidence type="ECO:0000313" key="4">
    <source>
        <dbReference type="Proteomes" id="UP001151760"/>
    </source>
</evidence>
<protein>
    <submittedName>
        <fullName evidence="3">Ribonuclease H-like domain-containing protein</fullName>
    </submittedName>
</protein>
<reference evidence="3" key="1">
    <citation type="journal article" date="2022" name="Int. J. Mol. Sci.">
        <title>Draft Genome of Tanacetum Coccineum: Genomic Comparison of Closely Related Tanacetum-Family Plants.</title>
        <authorList>
            <person name="Yamashiro T."/>
            <person name="Shiraishi A."/>
            <person name="Nakayama K."/>
            <person name="Satake H."/>
        </authorList>
    </citation>
    <scope>NUCLEOTIDE SEQUENCE</scope>
</reference>
<proteinExistence type="predicted"/>
<feature type="domain" description="Reverse transcriptase Ty1/copia-type" evidence="2">
    <location>
        <begin position="261"/>
        <end position="314"/>
    </location>
</feature>
<sequence>MTHPHPKGNFVPKAVLMKSSLKTLNNVRQNSIKAALSVNTASQINTAFPRPTVNCAKPASNVFNRAHSHVRRPFNNFTTNKNSNFNEKVNTVKGNVTTVGQKQYLKEKLNEDTLVGSSTNRKAFRVFNSRTRIVEENLHVKFSEDTPNIAGSGPNWLFDTDALTKSMNYEPVVAGNQSNEDACTKACDNVDPSFSSISKDSPDAGFKSLGEEEKKDYEDPWNEDSKIPSTEESRPNLEEIVYSDDDEDVGAEADMTNLDTHILSAFLYDKIEEEVYVCQPLGFEDPEFPDRDYKVEKALYGLHQAPRACYETLST</sequence>
<comment type="caution">
    <text evidence="3">The sequence shown here is derived from an EMBL/GenBank/DDBJ whole genome shotgun (WGS) entry which is preliminary data.</text>
</comment>
<evidence type="ECO:0000256" key="1">
    <source>
        <dbReference type="SAM" id="MobiDB-lite"/>
    </source>
</evidence>
<evidence type="ECO:0000259" key="2">
    <source>
        <dbReference type="Pfam" id="PF07727"/>
    </source>
</evidence>
<feature type="region of interest" description="Disordered" evidence="1">
    <location>
        <begin position="194"/>
        <end position="236"/>
    </location>
</feature>
<evidence type="ECO:0000313" key="3">
    <source>
        <dbReference type="EMBL" id="GJU06270.1"/>
    </source>
</evidence>
<accession>A0ABQ5J1B7</accession>
<keyword evidence="4" id="KW-1185">Reference proteome</keyword>
<reference evidence="3" key="2">
    <citation type="submission" date="2022-01" db="EMBL/GenBank/DDBJ databases">
        <authorList>
            <person name="Yamashiro T."/>
            <person name="Shiraishi A."/>
            <person name="Satake H."/>
            <person name="Nakayama K."/>
        </authorList>
    </citation>
    <scope>NUCLEOTIDE SEQUENCE</scope>
</reference>
<name>A0ABQ5J1B7_9ASTR</name>
<dbReference type="Proteomes" id="UP001151760">
    <property type="component" value="Unassembled WGS sequence"/>
</dbReference>
<organism evidence="3 4">
    <name type="scientific">Tanacetum coccineum</name>
    <dbReference type="NCBI Taxonomy" id="301880"/>
    <lineage>
        <taxon>Eukaryota</taxon>
        <taxon>Viridiplantae</taxon>
        <taxon>Streptophyta</taxon>
        <taxon>Embryophyta</taxon>
        <taxon>Tracheophyta</taxon>
        <taxon>Spermatophyta</taxon>
        <taxon>Magnoliopsida</taxon>
        <taxon>eudicotyledons</taxon>
        <taxon>Gunneridae</taxon>
        <taxon>Pentapetalae</taxon>
        <taxon>asterids</taxon>
        <taxon>campanulids</taxon>
        <taxon>Asterales</taxon>
        <taxon>Asteraceae</taxon>
        <taxon>Asteroideae</taxon>
        <taxon>Anthemideae</taxon>
        <taxon>Anthemidinae</taxon>
        <taxon>Tanacetum</taxon>
    </lineage>
</organism>
<dbReference type="EMBL" id="BQNB010021426">
    <property type="protein sequence ID" value="GJU06270.1"/>
    <property type="molecule type" value="Genomic_DNA"/>
</dbReference>